<reference evidence="2" key="2">
    <citation type="submission" date="2022-01" db="EMBL/GenBank/DDBJ databases">
        <authorList>
            <person name="Yamashiro T."/>
            <person name="Shiraishi A."/>
            <person name="Satake H."/>
            <person name="Nakayama K."/>
        </authorList>
    </citation>
    <scope>NUCLEOTIDE SEQUENCE</scope>
</reference>
<reference evidence="2" key="1">
    <citation type="journal article" date="2022" name="Int. J. Mol. Sci.">
        <title>Draft Genome of Tanacetum Coccineum: Genomic Comparison of Closely Related Tanacetum-Family Plants.</title>
        <authorList>
            <person name="Yamashiro T."/>
            <person name="Shiraishi A."/>
            <person name="Nakayama K."/>
            <person name="Satake H."/>
        </authorList>
    </citation>
    <scope>NUCLEOTIDE SEQUENCE</scope>
</reference>
<proteinExistence type="predicted"/>
<feature type="region of interest" description="Disordered" evidence="1">
    <location>
        <begin position="249"/>
        <end position="309"/>
    </location>
</feature>
<dbReference type="Proteomes" id="UP001151760">
    <property type="component" value="Unassembled WGS sequence"/>
</dbReference>
<organism evidence="2 3">
    <name type="scientific">Tanacetum coccineum</name>
    <dbReference type="NCBI Taxonomy" id="301880"/>
    <lineage>
        <taxon>Eukaryota</taxon>
        <taxon>Viridiplantae</taxon>
        <taxon>Streptophyta</taxon>
        <taxon>Embryophyta</taxon>
        <taxon>Tracheophyta</taxon>
        <taxon>Spermatophyta</taxon>
        <taxon>Magnoliopsida</taxon>
        <taxon>eudicotyledons</taxon>
        <taxon>Gunneridae</taxon>
        <taxon>Pentapetalae</taxon>
        <taxon>asterids</taxon>
        <taxon>campanulids</taxon>
        <taxon>Asterales</taxon>
        <taxon>Asteraceae</taxon>
        <taxon>Asteroideae</taxon>
        <taxon>Anthemideae</taxon>
        <taxon>Anthemidinae</taxon>
        <taxon>Tanacetum</taxon>
    </lineage>
</organism>
<keyword evidence="3" id="KW-1185">Reference proteome</keyword>
<feature type="region of interest" description="Disordered" evidence="1">
    <location>
        <begin position="1"/>
        <end position="65"/>
    </location>
</feature>
<evidence type="ECO:0000256" key="1">
    <source>
        <dbReference type="SAM" id="MobiDB-lite"/>
    </source>
</evidence>
<protein>
    <submittedName>
        <fullName evidence="2">Uncharacterized protein</fullName>
    </submittedName>
</protein>
<feature type="compositionally biased region" description="Basic and acidic residues" evidence="1">
    <location>
        <begin position="249"/>
        <end position="260"/>
    </location>
</feature>
<name>A0ABQ5JCC3_9ASTR</name>
<feature type="compositionally biased region" description="Polar residues" evidence="1">
    <location>
        <begin position="41"/>
        <end position="65"/>
    </location>
</feature>
<feature type="compositionally biased region" description="Basic and acidic residues" evidence="1">
    <location>
        <begin position="1"/>
        <end position="12"/>
    </location>
</feature>
<dbReference type="EMBL" id="BQNB010021700">
    <property type="protein sequence ID" value="GJU09138.1"/>
    <property type="molecule type" value="Genomic_DNA"/>
</dbReference>
<sequence>MLDHSSRREGGGRKGSGHPSEPQPPPSTAQSIHEEPIHNVVSLSHQKTQTPRKALNQVTELPQTSEPIPNVADEAVYEEWDNRVEMDITTASLDTAHASGNITKTQSTAIPNVHLLKELVQVVVPGAKKPREVPLLKLDRVLALEINLRQTKKVYGAAYTKLIMKVKKLEKTGRMIEEIDQDAGVTLVTSLHIARDNLKIRLESFSVQLNQLDCWSIESCSTADTVQEVNKDKGDKTVLELTTGSAKRDAEVELDHEGSKKQKTRSSRVSSRTTRKRGNIIATRGFTIDDDGSSSGSLDLKPYRSNSQS</sequence>
<comment type="caution">
    <text evidence="2">The sequence shown here is derived from an EMBL/GenBank/DDBJ whole genome shotgun (WGS) entry which is preliminary data.</text>
</comment>
<evidence type="ECO:0000313" key="3">
    <source>
        <dbReference type="Proteomes" id="UP001151760"/>
    </source>
</evidence>
<accession>A0ABQ5JCC3</accession>
<gene>
    <name evidence="2" type="ORF">Tco_1125568</name>
</gene>
<evidence type="ECO:0000313" key="2">
    <source>
        <dbReference type="EMBL" id="GJU09138.1"/>
    </source>
</evidence>